<dbReference type="PANTHER" id="PTHR38111:SF11">
    <property type="entry name" value="TRANSCRIPTION FACTOR DOMAIN-CONTAINING PROTEIN-RELATED"/>
    <property type="match status" value="1"/>
</dbReference>
<keyword evidence="1" id="KW-0539">Nucleus</keyword>
<dbReference type="Proteomes" id="UP001055172">
    <property type="component" value="Unassembled WGS sequence"/>
</dbReference>
<dbReference type="PANTHER" id="PTHR38111">
    <property type="entry name" value="ZN(2)-C6 FUNGAL-TYPE DOMAIN-CONTAINING PROTEIN-RELATED"/>
    <property type="match status" value="1"/>
</dbReference>
<evidence type="ECO:0008006" key="4">
    <source>
        <dbReference type="Google" id="ProtNLM"/>
    </source>
</evidence>
<evidence type="ECO:0000313" key="3">
    <source>
        <dbReference type="Proteomes" id="UP001055172"/>
    </source>
</evidence>
<reference evidence="2 3" key="1">
    <citation type="submission" date="2021-07" db="EMBL/GenBank/DDBJ databases">
        <title>Genome data of Colletotrichum spaethianum.</title>
        <authorList>
            <person name="Utami Y.D."/>
            <person name="Hiruma K."/>
        </authorList>
    </citation>
    <scope>NUCLEOTIDE SEQUENCE [LARGE SCALE GENOMIC DNA]</scope>
    <source>
        <strain evidence="2 3">MAFF 242679</strain>
    </source>
</reference>
<dbReference type="AlphaFoldDB" id="A0AA37LYW9"/>
<dbReference type="InterPro" id="IPR021858">
    <property type="entry name" value="Fun_TF"/>
</dbReference>
<proteinExistence type="predicted"/>
<comment type="caution">
    <text evidence="2">The sequence shown here is derived from an EMBL/GenBank/DDBJ whole genome shotgun (WGS) entry which is preliminary data.</text>
</comment>
<gene>
    <name evidence="2" type="ORF">ColLi_11874</name>
</gene>
<dbReference type="Pfam" id="PF11951">
    <property type="entry name" value="Fungal_trans_2"/>
    <property type="match status" value="1"/>
</dbReference>
<name>A0AA37LYW9_9PEZI</name>
<evidence type="ECO:0000313" key="2">
    <source>
        <dbReference type="EMBL" id="GJC89036.1"/>
    </source>
</evidence>
<protein>
    <recommendedName>
        <fullName evidence="4">Zn(2)-C6 fungal-type domain-containing protein</fullName>
    </recommendedName>
</protein>
<evidence type="ECO:0000256" key="1">
    <source>
        <dbReference type="ARBA" id="ARBA00023242"/>
    </source>
</evidence>
<keyword evidence="3" id="KW-1185">Reference proteome</keyword>
<dbReference type="EMBL" id="BPPX01000037">
    <property type="protein sequence ID" value="GJC89036.1"/>
    <property type="molecule type" value="Genomic_DNA"/>
</dbReference>
<organism evidence="2 3">
    <name type="scientific">Colletotrichum liriopes</name>
    <dbReference type="NCBI Taxonomy" id="708192"/>
    <lineage>
        <taxon>Eukaryota</taxon>
        <taxon>Fungi</taxon>
        <taxon>Dikarya</taxon>
        <taxon>Ascomycota</taxon>
        <taxon>Pezizomycotina</taxon>
        <taxon>Sordariomycetes</taxon>
        <taxon>Hypocreomycetidae</taxon>
        <taxon>Glomerellales</taxon>
        <taxon>Glomerellaceae</taxon>
        <taxon>Colletotrichum</taxon>
        <taxon>Colletotrichum spaethianum species complex</taxon>
    </lineage>
</organism>
<sequence>MVGVPGRSKGCNTCRKRKKGCQKAGIDCAGYERKRIFVNVTHPVANSNPKASAFEDKVFDLFWEGYMPEAPLCTPGSPIVRYSNADWATTVRDLYRTDIALRQSLLALSLGTIGRRDKQQWMIDDGLKFYCEALSELNAALRHPKRWKTDALMLASRILGFYEPCVRADLEYLKLLYGADDRERHGISQAESWEGHTQGEMALVLQRTPQAHIEGRAHDLFSSGRLHLVGVLWLLELDLAIITHIKRRSRCPLSHPVWKTVPWQNVAKTPKDVLVDIFVDVPGLLEDLDHLRSCKDNFEKESRRLRLIKECWRIDEELNWWLDNLSPRKELEELMARGLDNPSAYDVVVASIMSLCWTISLLSYSTLRLAIGEKTGLELPKRTDPLIYCAKIASIVDIFFHPSAGTFGIQSAPLPIGMALVYLNSSEGGFNSETKRKLVSFFGRTANNGIGIGKFLLSTQRDRLASKTTTPVTPDGIKTKAKSWMGTTV</sequence>
<dbReference type="InterPro" id="IPR053178">
    <property type="entry name" value="Osmoadaptation_assoc"/>
</dbReference>
<accession>A0AA37LYW9</accession>